<accession>A0A7W9LGD9</accession>
<organism evidence="1 2">
    <name type="scientific">Nonomuraea jabiensis</name>
    <dbReference type="NCBI Taxonomy" id="882448"/>
    <lineage>
        <taxon>Bacteria</taxon>
        <taxon>Bacillati</taxon>
        <taxon>Actinomycetota</taxon>
        <taxon>Actinomycetes</taxon>
        <taxon>Streptosporangiales</taxon>
        <taxon>Streptosporangiaceae</taxon>
        <taxon>Nonomuraea</taxon>
    </lineage>
</organism>
<keyword evidence="2" id="KW-1185">Reference proteome</keyword>
<comment type="caution">
    <text evidence="1">The sequence shown here is derived from an EMBL/GenBank/DDBJ whole genome shotgun (WGS) entry which is preliminary data.</text>
</comment>
<gene>
    <name evidence="1" type="ORF">HD596_009617</name>
</gene>
<dbReference type="EMBL" id="JACHMB010000001">
    <property type="protein sequence ID" value="MBB5782861.1"/>
    <property type="molecule type" value="Genomic_DNA"/>
</dbReference>
<proteinExistence type="predicted"/>
<dbReference type="InterPro" id="IPR006521">
    <property type="entry name" value="Tail_protein_I"/>
</dbReference>
<dbReference type="RefSeq" id="WP_185075878.1">
    <property type="nucleotide sequence ID" value="NZ_JACHMB010000001.1"/>
</dbReference>
<evidence type="ECO:0000313" key="1">
    <source>
        <dbReference type="EMBL" id="MBB5782861.1"/>
    </source>
</evidence>
<dbReference type="Proteomes" id="UP000579153">
    <property type="component" value="Unassembled WGS sequence"/>
</dbReference>
<dbReference type="Pfam" id="PF09684">
    <property type="entry name" value="Tail_P2_I"/>
    <property type="match status" value="1"/>
</dbReference>
<reference evidence="1 2" key="1">
    <citation type="submission" date="2020-08" db="EMBL/GenBank/DDBJ databases">
        <title>Sequencing the genomes of 1000 actinobacteria strains.</title>
        <authorList>
            <person name="Klenk H.-P."/>
        </authorList>
    </citation>
    <scope>NUCLEOTIDE SEQUENCE [LARGE SCALE GENOMIC DNA]</scope>
    <source>
        <strain evidence="1 2">DSM 45507</strain>
    </source>
</reference>
<name>A0A7W9LGD9_9ACTN</name>
<dbReference type="AlphaFoldDB" id="A0A7W9LGD9"/>
<protein>
    <submittedName>
        <fullName evidence="1">Uncharacterized protein</fullName>
    </submittedName>
</protein>
<sequence>MTRDELAALLPAIHRSRDEEQGHPLRALLRVIEEQVRVIEDDLDTWYANWFAETCDEWVVPYIAALVGIDREGVSRAEVADAVAVRRRKGTAAALEQLAFDVAGRPARAVETYRMLVRDQHLRHLRPDRPATFDVRDLVACERVGGPFDTAPRLADVRRIDSELTRGLHNIPSLALYVWRLLSFPVTRAPAFCVDQRYSRYLVNVLGIDTQLFAPQGTGPKAAHLSGPADLPHPIGREEFAAAVTEYYGPGRALRIWRDSLDNPVPASRIVGADLSDWRYRPQPGQVVVDPVLGRIAFPPDEAPEEGVWVSWSYGFSERMGGGAYARPTAPAGERRRYVVGGDGFGSITAALRQWQEDREADPSLHDVLVEIVDSADYTEALCVELDLDDRLELRAAPYQRPVIRLLNQRANRFDALLVRARSKTPPPGGPADCPPPSARRPRLLLDGLVISGRSVDITGQVGEVTIRHCTLVPGWELDDRCEPRHGEEPSIELRRTTARLRVERSIVGTILVDQDETAGEPLVVEAYDSIIDATGRELAAVTGVDDRNAYADLTLRRCTVLGRLRVYLLRLAEDSIVTGCVHVARRDTGCARYSYVSYACHGGPPRYRCPPDADHRLRPRFTSVRYGTPGYCRLHETCADAIRTGAADGAEMGAFHDLFEARSLANLVDHLNGFVPLGVDAAVINAT</sequence>
<evidence type="ECO:0000313" key="2">
    <source>
        <dbReference type="Proteomes" id="UP000579153"/>
    </source>
</evidence>